<evidence type="ECO:0000256" key="7">
    <source>
        <dbReference type="ARBA" id="ARBA00022695"/>
    </source>
</evidence>
<dbReference type="CDD" id="cd02064">
    <property type="entry name" value="FAD_synthetase_N"/>
    <property type="match status" value="1"/>
</dbReference>
<evidence type="ECO:0000256" key="3">
    <source>
        <dbReference type="ARBA" id="ARBA00005201"/>
    </source>
</evidence>
<evidence type="ECO:0000256" key="10">
    <source>
        <dbReference type="ARBA" id="ARBA00022827"/>
    </source>
</evidence>
<keyword evidence="18" id="KW-1185">Reference proteome</keyword>
<comment type="catalytic activity">
    <reaction evidence="13 15">
        <text>riboflavin + ATP = FMN + ADP + H(+)</text>
        <dbReference type="Rhea" id="RHEA:14357"/>
        <dbReference type="ChEBI" id="CHEBI:15378"/>
        <dbReference type="ChEBI" id="CHEBI:30616"/>
        <dbReference type="ChEBI" id="CHEBI:57986"/>
        <dbReference type="ChEBI" id="CHEBI:58210"/>
        <dbReference type="ChEBI" id="CHEBI:456216"/>
        <dbReference type="EC" id="2.7.1.26"/>
    </reaction>
</comment>
<dbReference type="SUPFAM" id="SSF52374">
    <property type="entry name" value="Nucleotidylyl transferase"/>
    <property type="match status" value="1"/>
</dbReference>
<keyword evidence="9 15" id="KW-0418">Kinase</keyword>
<dbReference type="InterPro" id="IPR015865">
    <property type="entry name" value="Riboflavin_kinase_bac/euk"/>
</dbReference>
<dbReference type="Proteomes" id="UP000472676">
    <property type="component" value="Unassembled WGS sequence"/>
</dbReference>
<accession>A0A6M2BVN7</accession>
<dbReference type="PANTHER" id="PTHR22749:SF6">
    <property type="entry name" value="RIBOFLAVIN KINASE"/>
    <property type="match status" value="1"/>
</dbReference>
<dbReference type="Pfam" id="PF01687">
    <property type="entry name" value="Flavokinase"/>
    <property type="match status" value="1"/>
</dbReference>
<evidence type="ECO:0000256" key="5">
    <source>
        <dbReference type="ARBA" id="ARBA00022643"/>
    </source>
</evidence>
<dbReference type="SUPFAM" id="SSF82114">
    <property type="entry name" value="Riboflavin kinase-like"/>
    <property type="match status" value="1"/>
</dbReference>
<evidence type="ECO:0000313" key="17">
    <source>
        <dbReference type="EMBL" id="NGY06271.1"/>
    </source>
</evidence>
<evidence type="ECO:0000256" key="12">
    <source>
        <dbReference type="ARBA" id="ARBA00023268"/>
    </source>
</evidence>
<comment type="similarity">
    <text evidence="15">Belongs to the ribF family.</text>
</comment>
<dbReference type="EC" id="2.7.1.26" evidence="15"/>
<comment type="caution">
    <text evidence="17">The sequence shown here is derived from an EMBL/GenBank/DDBJ whole genome shotgun (WGS) entry which is preliminary data.</text>
</comment>
<dbReference type="Gene3D" id="3.40.50.620">
    <property type="entry name" value="HUPs"/>
    <property type="match status" value="1"/>
</dbReference>
<evidence type="ECO:0000256" key="6">
    <source>
        <dbReference type="ARBA" id="ARBA00022679"/>
    </source>
</evidence>
<keyword evidence="12" id="KW-0511">Multifunctional enzyme</keyword>
<evidence type="ECO:0000256" key="9">
    <source>
        <dbReference type="ARBA" id="ARBA00022777"/>
    </source>
</evidence>
<comment type="pathway">
    <text evidence="3 15">Cofactor biosynthesis; FMN biosynthesis; FMN from riboflavin (ATP route): step 1/1.</text>
</comment>
<sequence length="313" mass="34783">MRFIRGLRNLPSDWRGCALTIGNFDGMHRGHQALIARTREWAGQLRVPLVVMCFEPTPREYFTPDVAPPRISNLRTKLQDFADAGVDAVVIQRFGPPFCRLGGLEFIESVVHARLQARAIVVGDDFSFGARRSGDMALLRAQAERFGFVADTVASVRLGELRCSSTALREALAVPDLKHAAQLLGRPYRLLGGVRRGLQLGRTLDMPTANINLRRPPALRLGVYAVTARIEGNPREWPAVAAIGVRPTLGITRCLLETHFFDPPGDLYGRNLGIEFRHYLRAEERFDSLDALKLQMQRDKADAMAFLGVAADN</sequence>
<keyword evidence="5 15" id="KW-0288">FMN</keyword>
<dbReference type="GO" id="GO:0009231">
    <property type="term" value="P:riboflavin biosynthetic process"/>
    <property type="evidence" value="ECO:0007669"/>
    <property type="project" value="InterPro"/>
</dbReference>
<evidence type="ECO:0000313" key="18">
    <source>
        <dbReference type="Proteomes" id="UP000472676"/>
    </source>
</evidence>
<dbReference type="InterPro" id="IPR002606">
    <property type="entry name" value="Riboflavin_kinase_bac"/>
</dbReference>
<comment type="catalytic activity">
    <reaction evidence="14 15">
        <text>FMN + ATP + H(+) = FAD + diphosphate</text>
        <dbReference type="Rhea" id="RHEA:17237"/>
        <dbReference type="ChEBI" id="CHEBI:15378"/>
        <dbReference type="ChEBI" id="CHEBI:30616"/>
        <dbReference type="ChEBI" id="CHEBI:33019"/>
        <dbReference type="ChEBI" id="CHEBI:57692"/>
        <dbReference type="ChEBI" id="CHEBI:58210"/>
        <dbReference type="EC" id="2.7.7.2"/>
    </reaction>
</comment>
<evidence type="ECO:0000256" key="2">
    <source>
        <dbReference type="ARBA" id="ARBA00004726"/>
    </source>
</evidence>
<dbReference type="InterPro" id="IPR023465">
    <property type="entry name" value="Riboflavin_kinase_dom_sf"/>
</dbReference>
<dbReference type="EC" id="2.7.7.2" evidence="15"/>
<evidence type="ECO:0000256" key="11">
    <source>
        <dbReference type="ARBA" id="ARBA00022840"/>
    </source>
</evidence>
<evidence type="ECO:0000256" key="4">
    <source>
        <dbReference type="ARBA" id="ARBA00022630"/>
    </source>
</evidence>
<dbReference type="GO" id="GO:0003919">
    <property type="term" value="F:FMN adenylyltransferase activity"/>
    <property type="evidence" value="ECO:0007669"/>
    <property type="project" value="UniProtKB-UniRule"/>
</dbReference>
<organism evidence="17 18">
    <name type="scientific">Solimonas terrae</name>
    <dbReference type="NCBI Taxonomy" id="1396819"/>
    <lineage>
        <taxon>Bacteria</taxon>
        <taxon>Pseudomonadati</taxon>
        <taxon>Pseudomonadota</taxon>
        <taxon>Gammaproteobacteria</taxon>
        <taxon>Nevskiales</taxon>
        <taxon>Nevskiaceae</taxon>
        <taxon>Solimonas</taxon>
    </lineage>
</organism>
<dbReference type="NCBIfam" id="TIGR00083">
    <property type="entry name" value="ribF"/>
    <property type="match status" value="1"/>
</dbReference>
<evidence type="ECO:0000259" key="16">
    <source>
        <dbReference type="SMART" id="SM00904"/>
    </source>
</evidence>
<comment type="function">
    <text evidence="1">Catalyzes the phosphorylation of riboflavin to FMN followed by the adenylation of FMN to FAD.</text>
</comment>
<gene>
    <name evidence="17" type="ORF">G7Y85_15975</name>
</gene>
<dbReference type="GO" id="GO:0006747">
    <property type="term" value="P:FAD biosynthetic process"/>
    <property type="evidence" value="ECO:0007669"/>
    <property type="project" value="UniProtKB-UniRule"/>
</dbReference>
<evidence type="ECO:0000256" key="1">
    <source>
        <dbReference type="ARBA" id="ARBA00002121"/>
    </source>
</evidence>
<dbReference type="NCBIfam" id="NF004159">
    <property type="entry name" value="PRK05627.1-2"/>
    <property type="match status" value="1"/>
</dbReference>
<dbReference type="NCBIfam" id="NF004163">
    <property type="entry name" value="PRK05627.1-6"/>
    <property type="match status" value="1"/>
</dbReference>
<dbReference type="SMART" id="SM00904">
    <property type="entry name" value="Flavokinase"/>
    <property type="match status" value="1"/>
</dbReference>
<protein>
    <recommendedName>
        <fullName evidence="15">Riboflavin biosynthesis protein</fullName>
    </recommendedName>
    <domain>
        <recommendedName>
            <fullName evidence="15">Riboflavin kinase</fullName>
            <ecNumber evidence="15">2.7.1.26</ecNumber>
        </recommendedName>
        <alternativeName>
            <fullName evidence="15">Flavokinase</fullName>
        </alternativeName>
    </domain>
    <domain>
        <recommendedName>
            <fullName evidence="15">FMN adenylyltransferase</fullName>
            <ecNumber evidence="15">2.7.7.2</ecNumber>
        </recommendedName>
        <alternativeName>
            <fullName evidence="15">FAD pyrophosphorylase</fullName>
        </alternativeName>
        <alternativeName>
            <fullName evidence="15">FAD synthase</fullName>
        </alternativeName>
    </domain>
</protein>
<dbReference type="UniPathway" id="UPA00277">
    <property type="reaction ID" value="UER00407"/>
</dbReference>
<feature type="domain" description="Riboflavin kinase" evidence="16">
    <location>
        <begin position="183"/>
        <end position="308"/>
    </location>
</feature>
<dbReference type="InterPro" id="IPR015864">
    <property type="entry name" value="FAD_synthase"/>
</dbReference>
<dbReference type="InterPro" id="IPR023468">
    <property type="entry name" value="Riboflavin_kinase"/>
</dbReference>
<reference evidence="17 18" key="1">
    <citation type="journal article" date="2014" name="Int. J. Syst. Evol. Microbiol.">
        <title>Solimonas terrae sp. nov., isolated from soil.</title>
        <authorList>
            <person name="Kim S.J."/>
            <person name="Moon J.Y."/>
            <person name="Weon H.Y."/>
            <person name="Ahn J.H."/>
            <person name="Chen W.M."/>
            <person name="Kwon S.W."/>
        </authorList>
    </citation>
    <scope>NUCLEOTIDE SEQUENCE [LARGE SCALE GENOMIC DNA]</scope>
    <source>
        <strain evidence="17 18">KIS83-12</strain>
    </source>
</reference>
<dbReference type="RefSeq" id="WP_166259435.1">
    <property type="nucleotide sequence ID" value="NZ_JAAMOW010000008.1"/>
</dbReference>
<dbReference type="UniPathway" id="UPA00276">
    <property type="reaction ID" value="UER00406"/>
</dbReference>
<comment type="pathway">
    <text evidence="2 15">Cofactor biosynthesis; FAD biosynthesis; FAD from FMN: step 1/1.</text>
</comment>
<keyword evidence="10 15" id="KW-0274">FAD</keyword>
<name>A0A6M2BVN7_9GAMM</name>
<dbReference type="GO" id="GO:0008531">
    <property type="term" value="F:riboflavin kinase activity"/>
    <property type="evidence" value="ECO:0007669"/>
    <property type="project" value="UniProtKB-UniRule"/>
</dbReference>
<keyword evidence="4 15" id="KW-0285">Flavoprotein</keyword>
<keyword evidence="6 15" id="KW-0808">Transferase</keyword>
<evidence type="ECO:0000256" key="15">
    <source>
        <dbReference type="PIRNR" id="PIRNR004491"/>
    </source>
</evidence>
<dbReference type="FunFam" id="3.40.50.620:FF:000021">
    <property type="entry name" value="Riboflavin biosynthesis protein"/>
    <property type="match status" value="1"/>
</dbReference>
<dbReference type="GO" id="GO:0005524">
    <property type="term" value="F:ATP binding"/>
    <property type="evidence" value="ECO:0007669"/>
    <property type="project" value="UniProtKB-UniRule"/>
</dbReference>
<keyword evidence="11 15" id="KW-0067">ATP-binding</keyword>
<dbReference type="InterPro" id="IPR014729">
    <property type="entry name" value="Rossmann-like_a/b/a_fold"/>
</dbReference>
<dbReference type="GO" id="GO:0009398">
    <property type="term" value="P:FMN biosynthetic process"/>
    <property type="evidence" value="ECO:0007669"/>
    <property type="project" value="UniProtKB-UniRule"/>
</dbReference>
<dbReference type="EMBL" id="JAAMOW010000008">
    <property type="protein sequence ID" value="NGY06271.1"/>
    <property type="molecule type" value="Genomic_DNA"/>
</dbReference>
<dbReference type="PIRSF" id="PIRSF004491">
    <property type="entry name" value="FAD_Synth"/>
    <property type="match status" value="1"/>
</dbReference>
<proteinExistence type="inferred from homology"/>
<keyword evidence="7 15" id="KW-0548">Nucleotidyltransferase</keyword>
<dbReference type="Gene3D" id="2.40.30.30">
    <property type="entry name" value="Riboflavin kinase-like"/>
    <property type="match status" value="1"/>
</dbReference>
<keyword evidence="8 15" id="KW-0547">Nucleotide-binding</keyword>
<dbReference type="PANTHER" id="PTHR22749">
    <property type="entry name" value="RIBOFLAVIN KINASE/FMN ADENYLYLTRANSFERASE"/>
    <property type="match status" value="1"/>
</dbReference>
<evidence type="ECO:0000256" key="14">
    <source>
        <dbReference type="ARBA" id="ARBA00049494"/>
    </source>
</evidence>
<evidence type="ECO:0000256" key="13">
    <source>
        <dbReference type="ARBA" id="ARBA00047880"/>
    </source>
</evidence>
<evidence type="ECO:0000256" key="8">
    <source>
        <dbReference type="ARBA" id="ARBA00022741"/>
    </source>
</evidence>
<dbReference type="AlphaFoldDB" id="A0A6M2BVN7"/>
<dbReference type="Pfam" id="PF06574">
    <property type="entry name" value="FAD_syn"/>
    <property type="match status" value="1"/>
</dbReference>